<keyword evidence="4" id="KW-1185">Reference proteome</keyword>
<proteinExistence type="predicted"/>
<keyword evidence="2" id="KW-0472">Membrane</keyword>
<accession>A0A1E3H043</accession>
<evidence type="ECO:0000256" key="1">
    <source>
        <dbReference type="SAM" id="MobiDB-lite"/>
    </source>
</evidence>
<dbReference type="RefSeq" id="WP_069307472.1">
    <property type="nucleotide sequence ID" value="NZ_MCRJ01000080.1"/>
</dbReference>
<dbReference type="EMBL" id="MCRJ01000080">
    <property type="protein sequence ID" value="ODN69650.1"/>
    <property type="molecule type" value="Genomic_DNA"/>
</dbReference>
<keyword evidence="2" id="KW-1133">Transmembrane helix</keyword>
<feature type="transmembrane region" description="Helical" evidence="2">
    <location>
        <begin position="30"/>
        <end position="55"/>
    </location>
</feature>
<feature type="region of interest" description="Disordered" evidence="1">
    <location>
        <begin position="1"/>
        <end position="20"/>
    </location>
</feature>
<keyword evidence="2" id="KW-0812">Transmembrane</keyword>
<evidence type="ECO:0000256" key="2">
    <source>
        <dbReference type="SAM" id="Phobius"/>
    </source>
</evidence>
<feature type="region of interest" description="Disordered" evidence="1">
    <location>
        <begin position="66"/>
        <end position="88"/>
    </location>
</feature>
<dbReference type="AlphaFoldDB" id="A0A1E3H043"/>
<evidence type="ECO:0000313" key="3">
    <source>
        <dbReference type="EMBL" id="ODN69650.1"/>
    </source>
</evidence>
<sequence>MTRAPLASRDAADRAARRARPGKPPLLRRFVDGIVALATGLLLTAGLLFAVYVVFVPSEDEVAAGASPEDVAAAEARPTCRCPRSGAT</sequence>
<dbReference type="Proteomes" id="UP000094622">
    <property type="component" value="Unassembled WGS sequence"/>
</dbReference>
<name>A0A1E3H043_9HYPH</name>
<comment type="caution">
    <text evidence="3">The sequence shown here is derived from an EMBL/GenBank/DDBJ whole genome shotgun (WGS) entry which is preliminary data.</text>
</comment>
<evidence type="ECO:0000313" key="4">
    <source>
        <dbReference type="Proteomes" id="UP000094622"/>
    </source>
</evidence>
<organism evidence="3 4">
    <name type="scientific">Methylobrevis pamukkalensis</name>
    <dbReference type="NCBI Taxonomy" id="1439726"/>
    <lineage>
        <taxon>Bacteria</taxon>
        <taxon>Pseudomonadati</taxon>
        <taxon>Pseudomonadota</taxon>
        <taxon>Alphaproteobacteria</taxon>
        <taxon>Hyphomicrobiales</taxon>
        <taxon>Pleomorphomonadaceae</taxon>
        <taxon>Methylobrevis</taxon>
    </lineage>
</organism>
<reference evidence="3 4" key="1">
    <citation type="submission" date="2016-07" db="EMBL/GenBank/DDBJ databases">
        <title>Draft Genome Sequence of Methylobrevis pamukkalensis PK2.</title>
        <authorList>
            <person name="Vasilenko O.V."/>
            <person name="Doronina N.V."/>
            <person name="Shmareva M.N."/>
            <person name="Tarlachkov S.V."/>
            <person name="Mustakhimov I."/>
            <person name="Trotsenko Y.A."/>
        </authorList>
    </citation>
    <scope>NUCLEOTIDE SEQUENCE [LARGE SCALE GENOMIC DNA]</scope>
    <source>
        <strain evidence="3 4">PK2</strain>
    </source>
</reference>
<gene>
    <name evidence="3" type="ORF">A6302_03028</name>
</gene>
<protein>
    <submittedName>
        <fullName evidence="3">Uncharacterized protein</fullName>
    </submittedName>
</protein>